<evidence type="ECO:0000313" key="2">
    <source>
        <dbReference type="Proteomes" id="UP000045824"/>
    </source>
</evidence>
<dbReference type="EMBL" id="CPYI01000004">
    <property type="protein sequence ID" value="CNE48013.1"/>
    <property type="molecule type" value="Genomic_DNA"/>
</dbReference>
<accession>A0A0T9L0Q7</accession>
<evidence type="ECO:0000313" key="1">
    <source>
        <dbReference type="EMBL" id="CNE48013.1"/>
    </source>
</evidence>
<protein>
    <submittedName>
        <fullName evidence="1">Uncharacterized protein</fullName>
    </submittedName>
</protein>
<sequence length="49" mass="5980">MIVFHYYPLAYPTHLPPPDFLLIKQRFILMNKKTKTETFQLNMNEIRNL</sequence>
<proteinExistence type="predicted"/>
<gene>
    <name evidence="1" type="ORF">ERS008491_01375</name>
</gene>
<dbReference type="AlphaFoldDB" id="A0A0T9L0Q7"/>
<organism evidence="1 2">
    <name type="scientific">Yersinia kristensenii</name>
    <dbReference type="NCBI Taxonomy" id="28152"/>
    <lineage>
        <taxon>Bacteria</taxon>
        <taxon>Pseudomonadati</taxon>
        <taxon>Pseudomonadota</taxon>
        <taxon>Gammaproteobacteria</taxon>
        <taxon>Enterobacterales</taxon>
        <taxon>Yersiniaceae</taxon>
        <taxon>Yersinia</taxon>
    </lineage>
</organism>
<reference evidence="1 2" key="1">
    <citation type="submission" date="2015-03" db="EMBL/GenBank/DDBJ databases">
        <authorList>
            <person name="Murphy D."/>
        </authorList>
    </citation>
    <scope>NUCLEOTIDE SEQUENCE [LARGE SCALE GENOMIC DNA]</scope>
    <source>
        <strain evidence="1 2">FCF326</strain>
    </source>
</reference>
<dbReference type="Proteomes" id="UP000045824">
    <property type="component" value="Unassembled WGS sequence"/>
</dbReference>
<name>A0A0T9L0Q7_YERKR</name>